<comment type="caution">
    <text evidence="13">The sequence shown here is derived from an EMBL/GenBank/DDBJ whole genome shotgun (WGS) entry which is preliminary data.</text>
</comment>
<comment type="function">
    <text evidence="11">Involved in protein export. Participates in an early event of protein translocation.</text>
</comment>
<evidence type="ECO:0000256" key="11">
    <source>
        <dbReference type="RuleBase" id="RU365087"/>
    </source>
</evidence>
<evidence type="ECO:0000313" key="14">
    <source>
        <dbReference type="Proteomes" id="UP000322981"/>
    </source>
</evidence>
<evidence type="ECO:0000256" key="7">
    <source>
        <dbReference type="ARBA" id="ARBA00022927"/>
    </source>
</evidence>
<name>A0A5M8FK36_9GAMM</name>
<comment type="caution">
    <text evidence="11">Lacks conserved residue(s) required for the propagation of feature annotation.</text>
</comment>
<proteinExistence type="inferred from homology"/>
<comment type="similarity">
    <text evidence="2 11">Belongs to the SecG family.</text>
</comment>
<keyword evidence="8 11" id="KW-1133">Transmembrane helix</keyword>
<evidence type="ECO:0000256" key="4">
    <source>
        <dbReference type="ARBA" id="ARBA00022448"/>
    </source>
</evidence>
<evidence type="ECO:0000256" key="10">
    <source>
        <dbReference type="ARBA" id="ARBA00023136"/>
    </source>
</evidence>
<dbReference type="GO" id="GO:0009306">
    <property type="term" value="P:protein secretion"/>
    <property type="evidence" value="ECO:0007669"/>
    <property type="project" value="UniProtKB-UniRule"/>
</dbReference>
<organism evidence="13 14">
    <name type="scientific">Thiohalocapsa marina</name>
    <dbReference type="NCBI Taxonomy" id="424902"/>
    <lineage>
        <taxon>Bacteria</taxon>
        <taxon>Pseudomonadati</taxon>
        <taxon>Pseudomonadota</taxon>
        <taxon>Gammaproteobacteria</taxon>
        <taxon>Chromatiales</taxon>
        <taxon>Chromatiaceae</taxon>
        <taxon>Thiohalocapsa</taxon>
    </lineage>
</organism>
<dbReference type="NCBIfam" id="TIGR00810">
    <property type="entry name" value="secG"/>
    <property type="match status" value="1"/>
</dbReference>
<feature type="transmembrane region" description="Helical" evidence="11">
    <location>
        <begin position="56"/>
        <end position="75"/>
    </location>
</feature>
<dbReference type="GO" id="GO:0015450">
    <property type="term" value="F:protein-transporting ATPase activity"/>
    <property type="evidence" value="ECO:0007669"/>
    <property type="project" value="UniProtKB-UniRule"/>
</dbReference>
<keyword evidence="4 11" id="KW-0813">Transport</keyword>
<feature type="region of interest" description="Disordered" evidence="12">
    <location>
        <begin position="141"/>
        <end position="178"/>
    </location>
</feature>
<keyword evidence="9 11" id="KW-0811">Translocation</keyword>
<dbReference type="RefSeq" id="WP_150092630.1">
    <property type="nucleotide sequence ID" value="NZ_VWXX01000011.1"/>
</dbReference>
<dbReference type="OrthoDB" id="9813947at2"/>
<evidence type="ECO:0000256" key="8">
    <source>
        <dbReference type="ARBA" id="ARBA00022989"/>
    </source>
</evidence>
<evidence type="ECO:0000313" key="13">
    <source>
        <dbReference type="EMBL" id="KAA6185258.1"/>
    </source>
</evidence>
<keyword evidence="10 11" id="KW-0472">Membrane</keyword>
<dbReference type="GO" id="GO:0065002">
    <property type="term" value="P:intracellular protein transmembrane transport"/>
    <property type="evidence" value="ECO:0007669"/>
    <property type="project" value="TreeGrafter"/>
</dbReference>
<dbReference type="InterPro" id="IPR004692">
    <property type="entry name" value="SecG"/>
</dbReference>
<evidence type="ECO:0000256" key="2">
    <source>
        <dbReference type="ARBA" id="ARBA00008445"/>
    </source>
</evidence>
<dbReference type="AlphaFoldDB" id="A0A5M8FK36"/>
<evidence type="ECO:0000256" key="3">
    <source>
        <dbReference type="ARBA" id="ARBA00017876"/>
    </source>
</evidence>
<evidence type="ECO:0000256" key="5">
    <source>
        <dbReference type="ARBA" id="ARBA00022475"/>
    </source>
</evidence>
<keyword evidence="5 11" id="KW-1003">Cell membrane</keyword>
<reference evidence="13 14" key="1">
    <citation type="submission" date="2019-09" db="EMBL/GenBank/DDBJ databases">
        <title>Whole-genome sequence of the purple sulfur bacterium Thiohalocapsa marina DSM 19078.</title>
        <authorList>
            <person name="Kyndt J.A."/>
            <person name="Meyer T.E."/>
        </authorList>
    </citation>
    <scope>NUCLEOTIDE SEQUENCE [LARGE SCALE GENOMIC DNA]</scope>
    <source>
        <strain evidence="13 14">DSM 19078</strain>
    </source>
</reference>
<dbReference type="GO" id="GO:0043952">
    <property type="term" value="P:protein transport by the Sec complex"/>
    <property type="evidence" value="ECO:0007669"/>
    <property type="project" value="TreeGrafter"/>
</dbReference>
<accession>A0A5M8FK36</accession>
<evidence type="ECO:0000256" key="12">
    <source>
        <dbReference type="SAM" id="MobiDB-lite"/>
    </source>
</evidence>
<sequence>MQLTLTVFHLLLAIGLIGLILIQHGKGADAGAAFGSGASATVFGAQGSGSFLTRTTAILATLFFITSIALAYFAAQVGEPEGLMDGVEIPAPVRLAPPETDLPTPAAVPSAQSGDLPVADLPVPPASAAASEAQSVIAPAVPAAESVPSGASDDAAADVPAGDQESRPRVDTPLVPNQ</sequence>
<dbReference type="GO" id="GO:0005886">
    <property type="term" value="C:plasma membrane"/>
    <property type="evidence" value="ECO:0007669"/>
    <property type="project" value="UniProtKB-SubCell"/>
</dbReference>
<dbReference type="Pfam" id="PF03840">
    <property type="entry name" value="SecG"/>
    <property type="match status" value="1"/>
</dbReference>
<comment type="subcellular location">
    <subcellularLocation>
        <location evidence="1 11">Cell membrane</location>
        <topology evidence="1 11">Multi-pass membrane protein</topology>
    </subcellularLocation>
</comment>
<evidence type="ECO:0000256" key="9">
    <source>
        <dbReference type="ARBA" id="ARBA00023010"/>
    </source>
</evidence>
<dbReference type="PANTHER" id="PTHR34182">
    <property type="entry name" value="PROTEIN-EXPORT MEMBRANE PROTEIN SECG"/>
    <property type="match status" value="1"/>
</dbReference>
<evidence type="ECO:0000256" key="1">
    <source>
        <dbReference type="ARBA" id="ARBA00004651"/>
    </source>
</evidence>
<dbReference type="PANTHER" id="PTHR34182:SF1">
    <property type="entry name" value="PROTEIN-EXPORT MEMBRANE PROTEIN SECG"/>
    <property type="match status" value="1"/>
</dbReference>
<feature type="compositionally biased region" description="Low complexity" evidence="12">
    <location>
        <begin position="141"/>
        <end position="152"/>
    </location>
</feature>
<protein>
    <recommendedName>
        <fullName evidence="3 11">Protein-export membrane protein SecG</fullName>
    </recommendedName>
</protein>
<dbReference type="PRINTS" id="PR01651">
    <property type="entry name" value="SECGEXPORT"/>
</dbReference>
<gene>
    <name evidence="13" type="primary">secG</name>
    <name evidence="13" type="ORF">F2Q65_09140</name>
</gene>
<keyword evidence="6 11" id="KW-0812">Transmembrane</keyword>
<dbReference type="Proteomes" id="UP000322981">
    <property type="component" value="Unassembled WGS sequence"/>
</dbReference>
<feature type="region of interest" description="Disordered" evidence="12">
    <location>
        <begin position="94"/>
        <end position="125"/>
    </location>
</feature>
<keyword evidence="14" id="KW-1185">Reference proteome</keyword>
<evidence type="ECO:0000256" key="6">
    <source>
        <dbReference type="ARBA" id="ARBA00022692"/>
    </source>
</evidence>
<keyword evidence="7 11" id="KW-0653">Protein transport</keyword>
<dbReference type="EMBL" id="VWXX01000011">
    <property type="protein sequence ID" value="KAA6185258.1"/>
    <property type="molecule type" value="Genomic_DNA"/>
</dbReference>